<dbReference type="GO" id="GO:0031201">
    <property type="term" value="C:SNARE complex"/>
    <property type="evidence" value="ECO:0007669"/>
    <property type="project" value="UniProtKB-ARBA"/>
</dbReference>
<dbReference type="HAMAP" id="MF_00544">
    <property type="entry name" value="Tryptophanase"/>
    <property type="match status" value="1"/>
</dbReference>
<sequence>MAKRIVEPFRIKMVENIRIPTREEREAELEKASYNLFLLPSSAVYIDLLTDSGTNAMSDHQWAALIRGDESYAGSRNYYDLRNKVKELFDYNFVIPTHQGRGAENVMFPALLKYKQQTYNVENPVFISNFHFDTTAAHVELNGGKAINVITKKALDFETYYDWKGNFNIDALKDKIAEYGAHNVVAIVSTVTCNSSGGQPVSMSNLKEVYEVANRHNIFVVMDSARFCENAYFIKKRDPMYKKTSVKKIILEMFKYADGLTMSAKKDPLLNNGGMICIKNNEILFQYAVQRCIPMEGFITYGGLAGRDMAAMVRGLEEGTQEDYLRYRIGQVEYLGDRLREGGIPIQYPTGGHAVFINCAKLVPHIPPYQFPAQVVANALYLESGVRGVEIGSLLLGRDPITNKQKHCSMEFLRLAIARRVYTNDHMDYIADALIRLKDKFLTLTGLNLEYEPPVLRHFTARLKPIKTIKKIVMPAAVPPVENGAPSSELEQLQLRAGQVTDESLESTRRMMQLCEESKEAGIRTLVALDDQGVCVSGELLRSPRAHAAVPVAVRYDAGAAAARLPARRARTPPVASTVARMLSRHATLAALAAAHAHRTRARLSHEVGMKTLVMLDEQGEQLDRVEEGMDQINADMREAEKNLSGMEKCCGICVLPCNKGASFKEDDGTWKGNDDGKVVNNQPQRVMDERNGIGPQAGYIGRITNDAREDEMEENMGQVNTMIGNLRNMALDMGSELENQNRQIDRINRKGESNETRIAVANQRANKLLKS</sequence>
<evidence type="ECO:0000256" key="5">
    <source>
        <dbReference type="SAM" id="Coils"/>
    </source>
</evidence>
<evidence type="ECO:0000256" key="3">
    <source>
        <dbReference type="ARBA" id="ARBA00022898"/>
    </source>
</evidence>
<dbReference type="Proteomes" id="UP000494256">
    <property type="component" value="Unassembled WGS sequence"/>
</dbReference>
<name>A0A8S1AUM8_ARCPL</name>
<dbReference type="SMART" id="SM00397">
    <property type="entry name" value="t_SNARE"/>
    <property type="match status" value="2"/>
</dbReference>
<proteinExistence type="inferred from homology"/>
<dbReference type="CDD" id="cd00617">
    <property type="entry name" value="Tnase_like"/>
    <property type="match status" value="1"/>
</dbReference>
<dbReference type="AlphaFoldDB" id="A0A8S1AUM8"/>
<dbReference type="InterPro" id="IPR000928">
    <property type="entry name" value="SNAP-25_dom"/>
</dbReference>
<evidence type="ECO:0000256" key="1">
    <source>
        <dbReference type="ARBA" id="ARBA00001933"/>
    </source>
</evidence>
<feature type="coiled-coil region" evidence="5">
    <location>
        <begin position="616"/>
        <end position="650"/>
    </location>
</feature>
<feature type="domain" description="T-SNARE coiled-coil homology" evidence="6">
    <location>
        <begin position="606"/>
        <end position="647"/>
    </location>
</feature>
<protein>
    <recommendedName>
        <fullName evidence="4">Synaptosomal-associated protein</fullName>
    </recommendedName>
</protein>
<keyword evidence="9" id="KW-1185">Reference proteome</keyword>
<keyword evidence="5" id="KW-0175">Coiled coil</keyword>
<dbReference type="PANTHER" id="PTHR32325:SF4">
    <property type="entry name" value="TRYPTOPHANASE"/>
    <property type="match status" value="1"/>
</dbReference>
<comment type="similarity">
    <text evidence="4">Belongs to the SNAP-25 family.</text>
</comment>
<dbReference type="InterPro" id="IPR001597">
    <property type="entry name" value="ArAA_b-elim_lyase/Thr_aldolase"/>
</dbReference>
<gene>
    <name evidence="7" type="ORF">APLA_LOCUS10656</name>
    <name evidence="8" type="ORF">APLA_LOCUS12656</name>
</gene>
<evidence type="ECO:0000313" key="7">
    <source>
        <dbReference type="EMBL" id="CAB3245928.1"/>
    </source>
</evidence>
<evidence type="ECO:0000313" key="8">
    <source>
        <dbReference type="EMBL" id="CAB3249037.1"/>
    </source>
</evidence>
<dbReference type="FunFam" id="1.20.5.110:FF:000018">
    <property type="entry name" value="Synaptosomal-associated protein"/>
    <property type="match status" value="1"/>
</dbReference>
<dbReference type="CDD" id="cd15889">
    <property type="entry name" value="SNARE_SNAP25N_23N"/>
    <property type="match status" value="1"/>
</dbReference>
<dbReference type="EMBL" id="CADEBC010000525">
    <property type="protein sequence ID" value="CAB3245928.1"/>
    <property type="molecule type" value="Genomic_DNA"/>
</dbReference>
<dbReference type="Gene3D" id="1.20.5.110">
    <property type="match status" value="3"/>
</dbReference>
<feature type="domain" description="T-SNARE coiled-coil homology" evidence="6">
    <location>
        <begin position="707"/>
        <end position="769"/>
    </location>
</feature>
<dbReference type="SUPFAM" id="SSF58038">
    <property type="entry name" value="SNARE fusion complex"/>
    <property type="match status" value="3"/>
</dbReference>
<dbReference type="InterPro" id="IPR015424">
    <property type="entry name" value="PyrdxlP-dep_Trfase"/>
</dbReference>
<evidence type="ECO:0000259" key="6">
    <source>
        <dbReference type="PROSITE" id="PS50192"/>
    </source>
</evidence>
<evidence type="ECO:0000256" key="2">
    <source>
        <dbReference type="ARBA" id="ARBA00009721"/>
    </source>
</evidence>
<dbReference type="InterPro" id="IPR015422">
    <property type="entry name" value="PyrdxlP-dep_Trfase_small"/>
</dbReference>
<dbReference type="PANTHER" id="PTHR32325">
    <property type="entry name" value="BETA-ELIMINATING LYASE-LIKE PROTEIN-RELATED"/>
    <property type="match status" value="1"/>
</dbReference>
<evidence type="ECO:0000256" key="4">
    <source>
        <dbReference type="RuleBase" id="RU003496"/>
    </source>
</evidence>
<dbReference type="OrthoDB" id="19261at2759"/>
<dbReference type="SUPFAM" id="SSF53383">
    <property type="entry name" value="PLP-dependent transferases"/>
    <property type="match status" value="1"/>
</dbReference>
<reference evidence="9 10" key="1">
    <citation type="submission" date="2020-04" db="EMBL/GenBank/DDBJ databases">
        <authorList>
            <person name="Wallbank WR R."/>
            <person name="Pardo Diaz C."/>
            <person name="Kozak K."/>
            <person name="Martin S."/>
            <person name="Jiggins C."/>
            <person name="Moest M."/>
            <person name="Warren A I."/>
            <person name="Byers J.R.P. K."/>
            <person name="Montejo-Kovacevich G."/>
            <person name="Yen C E."/>
        </authorList>
    </citation>
    <scope>NUCLEOTIDE SEQUENCE [LARGE SCALE GENOMIC DNA]</scope>
</reference>
<dbReference type="InterPro" id="IPR000727">
    <property type="entry name" value="T_SNARE_dom"/>
</dbReference>
<dbReference type="Proteomes" id="UP000494106">
    <property type="component" value="Unassembled WGS sequence"/>
</dbReference>
<evidence type="ECO:0000313" key="9">
    <source>
        <dbReference type="Proteomes" id="UP000494106"/>
    </source>
</evidence>
<comment type="cofactor">
    <cofactor evidence="1">
        <name>pyridoxal 5'-phosphate</name>
        <dbReference type="ChEBI" id="CHEBI:597326"/>
    </cofactor>
</comment>
<comment type="similarity">
    <text evidence="2">Belongs to the beta-eliminating lyase family.</text>
</comment>
<dbReference type="NCBIfam" id="NF009709">
    <property type="entry name" value="PRK13238.1"/>
    <property type="match status" value="1"/>
</dbReference>
<evidence type="ECO:0000313" key="10">
    <source>
        <dbReference type="Proteomes" id="UP000494256"/>
    </source>
</evidence>
<dbReference type="InterPro" id="IPR013440">
    <property type="entry name" value="TNase"/>
</dbReference>
<keyword evidence="3" id="KW-0663">Pyridoxal phosphate</keyword>
<comment type="caution">
    <text evidence="8">The sequence shown here is derived from an EMBL/GenBank/DDBJ whole genome shotgun (WGS) entry which is preliminary data.</text>
</comment>
<dbReference type="CDD" id="cd15885">
    <property type="entry name" value="SNARE_SNAP25C"/>
    <property type="match status" value="1"/>
</dbReference>
<dbReference type="PROSITE" id="PS50192">
    <property type="entry name" value="T_SNARE"/>
    <property type="match status" value="2"/>
</dbReference>
<dbReference type="Gene3D" id="3.90.1150.10">
    <property type="entry name" value="Aspartate Aminotransferase, domain 1"/>
    <property type="match status" value="1"/>
</dbReference>
<dbReference type="EMBL" id="CADEBD010000344">
    <property type="protein sequence ID" value="CAB3249037.1"/>
    <property type="molecule type" value="Genomic_DNA"/>
</dbReference>
<dbReference type="Gene3D" id="3.40.640.10">
    <property type="entry name" value="Type I PLP-dependent aspartate aminotransferase-like (Major domain)"/>
    <property type="match status" value="1"/>
</dbReference>
<organism evidence="8 10">
    <name type="scientific">Arctia plantaginis</name>
    <name type="common">Wood tiger moth</name>
    <name type="synonym">Phalaena plantaginis</name>
    <dbReference type="NCBI Taxonomy" id="874455"/>
    <lineage>
        <taxon>Eukaryota</taxon>
        <taxon>Metazoa</taxon>
        <taxon>Ecdysozoa</taxon>
        <taxon>Arthropoda</taxon>
        <taxon>Hexapoda</taxon>
        <taxon>Insecta</taxon>
        <taxon>Pterygota</taxon>
        <taxon>Neoptera</taxon>
        <taxon>Endopterygota</taxon>
        <taxon>Lepidoptera</taxon>
        <taxon>Glossata</taxon>
        <taxon>Ditrysia</taxon>
        <taxon>Noctuoidea</taxon>
        <taxon>Erebidae</taxon>
        <taxon>Arctiinae</taxon>
        <taxon>Arctia</taxon>
    </lineage>
</organism>
<dbReference type="InterPro" id="IPR015421">
    <property type="entry name" value="PyrdxlP-dep_Trfase_major"/>
</dbReference>
<accession>A0A8S1AUM8</accession>
<dbReference type="GO" id="GO:0006887">
    <property type="term" value="P:exocytosis"/>
    <property type="evidence" value="ECO:0007669"/>
    <property type="project" value="UniProtKB-ARBA"/>
</dbReference>
<dbReference type="GO" id="GO:0009034">
    <property type="term" value="F:tryptophanase activity"/>
    <property type="evidence" value="ECO:0007669"/>
    <property type="project" value="InterPro"/>
</dbReference>
<dbReference type="Pfam" id="PF01212">
    <property type="entry name" value="Beta_elim_lyase"/>
    <property type="match status" value="1"/>
</dbReference>
<dbReference type="Pfam" id="PF00835">
    <property type="entry name" value="SNAP-25"/>
    <property type="match status" value="1"/>
</dbReference>